<dbReference type="RefSeq" id="XP_015656432.1">
    <property type="nucleotide sequence ID" value="XM_015805139.1"/>
</dbReference>
<feature type="region of interest" description="Disordered" evidence="1">
    <location>
        <begin position="84"/>
        <end position="103"/>
    </location>
</feature>
<dbReference type="Proteomes" id="UP000037923">
    <property type="component" value="Unassembled WGS sequence"/>
</dbReference>
<evidence type="ECO:0000313" key="3">
    <source>
        <dbReference type="Proteomes" id="UP000037923"/>
    </source>
</evidence>
<name>A0A0M9FXI1_LEPPY</name>
<dbReference type="AlphaFoldDB" id="A0A0M9FXI1"/>
<dbReference type="GeneID" id="26907044"/>
<comment type="caution">
    <text evidence="2">The sequence shown here is derived from an EMBL/GenBank/DDBJ whole genome shotgun (WGS) entry which is preliminary data.</text>
</comment>
<dbReference type="OMA" id="ADVCSAY"/>
<dbReference type="OrthoDB" id="240850at2759"/>
<dbReference type="EMBL" id="LGTL01000015">
    <property type="protein sequence ID" value="KPA77993.1"/>
    <property type="molecule type" value="Genomic_DNA"/>
</dbReference>
<proteinExistence type="predicted"/>
<accession>A0A0M9FXI1</accession>
<sequence length="162" mass="17221">MPAYDTQEPSGGSHSLDLIGDADAAALRILESNVDFMSLLYCHLAACPPHGPFVYYSAMTLVERAKRRYIAAAAVAAGANMNETPSKGVSDAASSTTSSTQPGIYPMDGEGASVLLRALTIPNVLALIDKRYDTRHLSGWPLLYVPAEIRAADVAVLTQQQP</sequence>
<reference evidence="2 3" key="1">
    <citation type="submission" date="2015-07" db="EMBL/GenBank/DDBJ databases">
        <title>High-quality genome of monoxenous trypanosomatid Leptomonas pyrrhocoris.</title>
        <authorList>
            <person name="Flegontov P."/>
            <person name="Butenko A."/>
            <person name="Firsov S."/>
            <person name="Vlcek C."/>
            <person name="Logacheva M.D."/>
            <person name="Field M."/>
            <person name="Filatov D."/>
            <person name="Flegontova O."/>
            <person name="Gerasimov E."/>
            <person name="Jackson A.P."/>
            <person name="Kelly S."/>
            <person name="Opperdoes F."/>
            <person name="O'Reilly A."/>
            <person name="Votypka J."/>
            <person name="Yurchenko V."/>
            <person name="Lukes J."/>
        </authorList>
    </citation>
    <scope>NUCLEOTIDE SEQUENCE [LARGE SCALE GENOMIC DNA]</scope>
    <source>
        <strain evidence="2">H10</strain>
    </source>
</reference>
<protein>
    <submittedName>
        <fullName evidence="2">Uncharacterized protein</fullName>
    </submittedName>
</protein>
<evidence type="ECO:0000313" key="2">
    <source>
        <dbReference type="EMBL" id="KPA77993.1"/>
    </source>
</evidence>
<gene>
    <name evidence="2" type="ORF">ABB37_06758</name>
</gene>
<dbReference type="VEuPathDB" id="TriTrypDB:LpyrH10_15_1680"/>
<keyword evidence="3" id="KW-1185">Reference proteome</keyword>
<organism evidence="2 3">
    <name type="scientific">Leptomonas pyrrhocoris</name>
    <name type="common">Firebug parasite</name>
    <dbReference type="NCBI Taxonomy" id="157538"/>
    <lineage>
        <taxon>Eukaryota</taxon>
        <taxon>Discoba</taxon>
        <taxon>Euglenozoa</taxon>
        <taxon>Kinetoplastea</taxon>
        <taxon>Metakinetoplastina</taxon>
        <taxon>Trypanosomatida</taxon>
        <taxon>Trypanosomatidae</taxon>
        <taxon>Leishmaniinae</taxon>
        <taxon>Leptomonas</taxon>
    </lineage>
</organism>
<evidence type="ECO:0000256" key="1">
    <source>
        <dbReference type="SAM" id="MobiDB-lite"/>
    </source>
</evidence>